<name>A0A437MG87_9PROT</name>
<dbReference type="Pfam" id="PF07690">
    <property type="entry name" value="MFS_1"/>
    <property type="match status" value="2"/>
</dbReference>
<comment type="caution">
    <text evidence="10">The sequence shown here is derived from an EMBL/GenBank/DDBJ whole genome shotgun (WGS) entry which is preliminary data.</text>
</comment>
<feature type="transmembrane region" description="Helical" evidence="8">
    <location>
        <begin position="184"/>
        <end position="208"/>
    </location>
</feature>
<feature type="transmembrane region" description="Helical" evidence="8">
    <location>
        <begin position="324"/>
        <end position="346"/>
    </location>
</feature>
<protein>
    <submittedName>
        <fullName evidence="10">MFS transporter</fullName>
    </submittedName>
</protein>
<gene>
    <name evidence="10" type="ORF">EOD42_09385</name>
</gene>
<dbReference type="OrthoDB" id="63984at2"/>
<dbReference type="EMBL" id="SACL01000003">
    <property type="protein sequence ID" value="RVT96622.1"/>
    <property type="molecule type" value="Genomic_DNA"/>
</dbReference>
<keyword evidence="5 8" id="KW-0812">Transmembrane</keyword>
<dbReference type="PANTHER" id="PTHR43271:SF1">
    <property type="entry name" value="INNER MEMBRANE TRANSPORT PROTEIN YNFM"/>
    <property type="match status" value="1"/>
</dbReference>
<dbReference type="GO" id="GO:0005886">
    <property type="term" value="C:plasma membrane"/>
    <property type="evidence" value="ECO:0007669"/>
    <property type="project" value="UniProtKB-SubCell"/>
</dbReference>
<evidence type="ECO:0000313" key="11">
    <source>
        <dbReference type="Proteomes" id="UP000282957"/>
    </source>
</evidence>
<dbReference type="InterPro" id="IPR036259">
    <property type="entry name" value="MFS_trans_sf"/>
</dbReference>
<comment type="similarity">
    <text evidence="2">Belongs to the major facilitator superfamily.</text>
</comment>
<feature type="transmembrane region" description="Helical" evidence="8">
    <location>
        <begin position="100"/>
        <end position="118"/>
    </location>
</feature>
<evidence type="ECO:0000256" key="2">
    <source>
        <dbReference type="ARBA" id="ARBA00008335"/>
    </source>
</evidence>
<dbReference type="InterPro" id="IPR011701">
    <property type="entry name" value="MFS"/>
</dbReference>
<keyword evidence="3" id="KW-0813">Transport</keyword>
<evidence type="ECO:0000256" key="3">
    <source>
        <dbReference type="ARBA" id="ARBA00022448"/>
    </source>
</evidence>
<feature type="transmembrane region" description="Helical" evidence="8">
    <location>
        <begin position="301"/>
        <end position="318"/>
    </location>
</feature>
<reference evidence="10 11" key="1">
    <citation type="submission" date="2019-01" db="EMBL/GenBank/DDBJ databases">
        <authorList>
            <person name="Chen W.-M."/>
        </authorList>
    </citation>
    <scope>NUCLEOTIDE SEQUENCE [LARGE SCALE GENOMIC DNA]</scope>
    <source>
        <strain evidence="10 11">CCP-6</strain>
    </source>
</reference>
<feature type="transmembrane region" description="Helical" evidence="8">
    <location>
        <begin position="388"/>
        <end position="407"/>
    </location>
</feature>
<organism evidence="10 11">
    <name type="scientific">Rhodovarius crocodyli</name>
    <dbReference type="NCBI Taxonomy" id="1979269"/>
    <lineage>
        <taxon>Bacteria</taxon>
        <taxon>Pseudomonadati</taxon>
        <taxon>Pseudomonadota</taxon>
        <taxon>Alphaproteobacteria</taxon>
        <taxon>Acetobacterales</taxon>
        <taxon>Roseomonadaceae</taxon>
        <taxon>Rhodovarius</taxon>
    </lineage>
</organism>
<feature type="transmembrane region" description="Helical" evidence="8">
    <location>
        <begin position="154"/>
        <end position="172"/>
    </location>
</feature>
<evidence type="ECO:0000256" key="7">
    <source>
        <dbReference type="ARBA" id="ARBA00023136"/>
    </source>
</evidence>
<feature type="transmembrane region" description="Helical" evidence="8">
    <location>
        <begin position="358"/>
        <end position="376"/>
    </location>
</feature>
<feature type="transmembrane region" description="Helical" evidence="8">
    <location>
        <begin position="270"/>
        <end position="289"/>
    </location>
</feature>
<dbReference type="AlphaFoldDB" id="A0A437MG87"/>
<keyword evidence="4" id="KW-1003">Cell membrane</keyword>
<keyword evidence="6 8" id="KW-1133">Transmembrane helix</keyword>
<evidence type="ECO:0000313" key="10">
    <source>
        <dbReference type="EMBL" id="RVT96622.1"/>
    </source>
</evidence>
<evidence type="ECO:0000259" key="9">
    <source>
        <dbReference type="PROSITE" id="PS50850"/>
    </source>
</evidence>
<feature type="domain" description="Major facilitator superfamily (MFS) profile" evidence="9">
    <location>
        <begin position="30"/>
        <end position="411"/>
    </location>
</feature>
<evidence type="ECO:0000256" key="6">
    <source>
        <dbReference type="ARBA" id="ARBA00022989"/>
    </source>
</evidence>
<evidence type="ECO:0000256" key="5">
    <source>
        <dbReference type="ARBA" id="ARBA00022692"/>
    </source>
</evidence>
<feature type="transmembrane region" description="Helical" evidence="8">
    <location>
        <begin position="124"/>
        <end position="147"/>
    </location>
</feature>
<dbReference type="RefSeq" id="WP_127787274.1">
    <property type="nucleotide sequence ID" value="NZ_SACL01000003.1"/>
</dbReference>
<feature type="transmembrane region" description="Helical" evidence="8">
    <location>
        <begin position="64"/>
        <end position="88"/>
    </location>
</feature>
<evidence type="ECO:0000256" key="8">
    <source>
        <dbReference type="SAM" id="Phobius"/>
    </source>
</evidence>
<dbReference type="InterPro" id="IPR020846">
    <property type="entry name" value="MFS_dom"/>
</dbReference>
<accession>A0A437MG87</accession>
<dbReference type="PROSITE" id="PS50850">
    <property type="entry name" value="MFS"/>
    <property type="match status" value="1"/>
</dbReference>
<dbReference type="PANTHER" id="PTHR43271">
    <property type="entry name" value="BLL2771 PROTEIN"/>
    <property type="match status" value="1"/>
</dbReference>
<keyword evidence="7 8" id="KW-0472">Membrane</keyword>
<evidence type="ECO:0000256" key="1">
    <source>
        <dbReference type="ARBA" id="ARBA00004651"/>
    </source>
</evidence>
<evidence type="ECO:0000256" key="4">
    <source>
        <dbReference type="ARBA" id="ARBA00022475"/>
    </source>
</evidence>
<dbReference type="GO" id="GO:0022857">
    <property type="term" value="F:transmembrane transporter activity"/>
    <property type="evidence" value="ECO:0007669"/>
    <property type="project" value="InterPro"/>
</dbReference>
<dbReference type="CDD" id="cd17324">
    <property type="entry name" value="MFS_NepI_like"/>
    <property type="match status" value="1"/>
</dbReference>
<dbReference type="Gene3D" id="1.20.1250.20">
    <property type="entry name" value="MFS general substrate transporter like domains"/>
    <property type="match status" value="1"/>
</dbReference>
<feature type="transmembrane region" description="Helical" evidence="8">
    <location>
        <begin position="239"/>
        <end position="258"/>
    </location>
</feature>
<dbReference type="Proteomes" id="UP000282957">
    <property type="component" value="Unassembled WGS sequence"/>
</dbReference>
<sequence length="417" mass="43852">MSPPAVTALDTAIPASRAVETPYIEQGSTEFRLTAIALFCAGLATFTLLYAAQPILPVFSREFGISASYASLAISLPSIALAIGTLIASSLSEALGRKPLMLGAVFISAGLTLASAFAPNWESFLVLRTLQGLALSGLPAAAMAYLAEEVHPRSIGLAMGMYISGNALGGMAGRVGSGMLGDVVSWHVSMGAMGVLGLVSAVVFWRALRPSRHFRPRPLNLRALAQGFEQHLREPGLRVLFLQGLLLMGSFVTIYNYIGYRLISLEASPVMIGLVYTTYIVGIAASTLIGSLGDKLGRARLFWMTIGVIILGLIISLHHSLLGAVLGLAVITLGFFGAHSMASAWVGRRALKAKSQASSLYVFCTYGGASLMGWIGGMMLEHWGWEGVVGLVGGCMAVALVGALWLARLKPLAQPVG</sequence>
<dbReference type="SUPFAM" id="SSF103473">
    <property type="entry name" value="MFS general substrate transporter"/>
    <property type="match status" value="1"/>
</dbReference>
<feature type="transmembrane region" description="Helical" evidence="8">
    <location>
        <begin position="33"/>
        <end position="52"/>
    </location>
</feature>
<keyword evidence="11" id="KW-1185">Reference proteome</keyword>
<proteinExistence type="inferred from homology"/>
<comment type="subcellular location">
    <subcellularLocation>
        <location evidence="1">Cell membrane</location>
        <topology evidence="1">Multi-pass membrane protein</topology>
    </subcellularLocation>
</comment>